<sequence length="92" mass="10461">MCAKDMADRSHYGCERQRQRCNPQNHCVVILPHDLCGDLLVEICRILPQYTLLGSPTTSVDCHPDLCVRSDSRGVRRVLVEVEGRICHFPPM</sequence>
<comment type="caution">
    <text evidence="1">The sequence shown here is derived from an EMBL/GenBank/DDBJ whole genome shotgun (WGS) entry which is preliminary data.</text>
</comment>
<proteinExistence type="predicted"/>
<dbReference type="GeneID" id="36346408"/>
<dbReference type="EMBL" id="APAU02000253">
    <property type="protein sequence ID" value="EUB54448.1"/>
    <property type="molecule type" value="Genomic_DNA"/>
</dbReference>
<evidence type="ECO:0000313" key="2">
    <source>
        <dbReference type="Proteomes" id="UP000019149"/>
    </source>
</evidence>
<protein>
    <submittedName>
        <fullName evidence="1">Uncharacterized protein</fullName>
    </submittedName>
</protein>
<gene>
    <name evidence="1" type="ORF">EGR_10693</name>
</gene>
<dbReference type="Proteomes" id="UP000019149">
    <property type="component" value="Unassembled WGS sequence"/>
</dbReference>
<keyword evidence="2" id="KW-1185">Reference proteome</keyword>
<dbReference type="AlphaFoldDB" id="W6U0C8"/>
<organism evidence="1 2">
    <name type="scientific">Echinococcus granulosus</name>
    <name type="common">Hydatid tapeworm</name>
    <dbReference type="NCBI Taxonomy" id="6210"/>
    <lineage>
        <taxon>Eukaryota</taxon>
        <taxon>Metazoa</taxon>
        <taxon>Spiralia</taxon>
        <taxon>Lophotrochozoa</taxon>
        <taxon>Platyhelminthes</taxon>
        <taxon>Cestoda</taxon>
        <taxon>Eucestoda</taxon>
        <taxon>Cyclophyllidea</taxon>
        <taxon>Taeniidae</taxon>
        <taxon>Echinococcus</taxon>
        <taxon>Echinococcus granulosus group</taxon>
    </lineage>
</organism>
<dbReference type="CTD" id="36346408"/>
<reference evidence="1 2" key="1">
    <citation type="journal article" date="2013" name="Nat. Genet.">
        <title>The genome of the hydatid tapeworm Echinococcus granulosus.</title>
        <authorList>
            <person name="Zheng H."/>
            <person name="Zhang W."/>
            <person name="Zhang L."/>
            <person name="Zhang Z."/>
            <person name="Li J."/>
            <person name="Lu G."/>
            <person name="Zhu Y."/>
            <person name="Wang Y."/>
            <person name="Huang Y."/>
            <person name="Liu J."/>
            <person name="Kang H."/>
            <person name="Chen J."/>
            <person name="Wang L."/>
            <person name="Chen A."/>
            <person name="Yu S."/>
            <person name="Gao Z."/>
            <person name="Jin L."/>
            <person name="Gu W."/>
            <person name="Wang Z."/>
            <person name="Zhao L."/>
            <person name="Shi B."/>
            <person name="Wen H."/>
            <person name="Lin R."/>
            <person name="Jones M.K."/>
            <person name="Brejova B."/>
            <person name="Vinar T."/>
            <person name="Zhao G."/>
            <person name="McManus D.P."/>
            <person name="Chen Z."/>
            <person name="Zhou Y."/>
            <person name="Wang S."/>
        </authorList>
    </citation>
    <scope>NUCLEOTIDE SEQUENCE [LARGE SCALE GENOMIC DNA]</scope>
</reference>
<evidence type="ECO:0000313" key="1">
    <source>
        <dbReference type="EMBL" id="EUB54448.1"/>
    </source>
</evidence>
<name>W6U0C8_ECHGR</name>
<dbReference type="RefSeq" id="XP_024345644.1">
    <property type="nucleotide sequence ID" value="XM_024499942.1"/>
</dbReference>
<dbReference type="KEGG" id="egl:EGR_10693"/>
<accession>W6U0C8</accession>